<dbReference type="SUPFAM" id="SSF53300">
    <property type="entry name" value="vWA-like"/>
    <property type="match status" value="1"/>
</dbReference>
<gene>
    <name evidence="2" type="ORF">GPM918_LOCUS28128</name>
    <name evidence="3" type="ORF">SRO942_LOCUS28589</name>
</gene>
<evidence type="ECO:0000313" key="3">
    <source>
        <dbReference type="EMBL" id="CAF4101868.1"/>
    </source>
</evidence>
<dbReference type="Proteomes" id="UP000663829">
    <property type="component" value="Unassembled WGS sequence"/>
</dbReference>
<dbReference type="OrthoDB" id="1729737at2759"/>
<proteinExistence type="predicted"/>
<dbReference type="Proteomes" id="UP000681722">
    <property type="component" value="Unassembled WGS sequence"/>
</dbReference>
<reference evidence="2" key="1">
    <citation type="submission" date="2021-02" db="EMBL/GenBank/DDBJ databases">
        <authorList>
            <person name="Nowell W R."/>
        </authorList>
    </citation>
    <scope>NUCLEOTIDE SEQUENCE</scope>
</reference>
<accession>A0A815D5Z6</accession>
<dbReference type="EMBL" id="CAJNOQ010012140">
    <property type="protein sequence ID" value="CAF1292889.1"/>
    <property type="molecule type" value="Genomic_DNA"/>
</dbReference>
<dbReference type="Gene3D" id="3.40.50.410">
    <property type="entry name" value="von Willebrand factor, type A domain"/>
    <property type="match status" value="1"/>
</dbReference>
<comment type="caution">
    <text evidence="2">The sequence shown here is derived from an EMBL/GenBank/DDBJ whole genome shotgun (WGS) entry which is preliminary data.</text>
</comment>
<protein>
    <recommendedName>
        <fullName evidence="1">VWFA domain-containing protein</fullName>
    </recommendedName>
</protein>
<dbReference type="EMBL" id="CAJOBC010033650">
    <property type="protein sequence ID" value="CAF4101868.1"/>
    <property type="molecule type" value="Genomic_DNA"/>
</dbReference>
<dbReference type="InterPro" id="IPR002035">
    <property type="entry name" value="VWF_A"/>
</dbReference>
<evidence type="ECO:0000259" key="1">
    <source>
        <dbReference type="Pfam" id="PF13768"/>
    </source>
</evidence>
<dbReference type="Pfam" id="PF13768">
    <property type="entry name" value="VWA_3"/>
    <property type="match status" value="1"/>
</dbReference>
<dbReference type="InterPro" id="IPR036465">
    <property type="entry name" value="vWFA_dom_sf"/>
</dbReference>
<dbReference type="AlphaFoldDB" id="A0A815D5Z6"/>
<evidence type="ECO:0000313" key="4">
    <source>
        <dbReference type="Proteomes" id="UP000663829"/>
    </source>
</evidence>
<keyword evidence="4" id="KW-1185">Reference proteome</keyword>
<feature type="domain" description="VWFA" evidence="1">
    <location>
        <begin position="2"/>
        <end position="84"/>
    </location>
</feature>
<organism evidence="2 4">
    <name type="scientific">Didymodactylos carnosus</name>
    <dbReference type="NCBI Taxonomy" id="1234261"/>
    <lineage>
        <taxon>Eukaryota</taxon>
        <taxon>Metazoa</taxon>
        <taxon>Spiralia</taxon>
        <taxon>Gnathifera</taxon>
        <taxon>Rotifera</taxon>
        <taxon>Eurotatoria</taxon>
        <taxon>Bdelloidea</taxon>
        <taxon>Philodinida</taxon>
        <taxon>Philodinidae</taxon>
        <taxon>Didymodactylos</taxon>
    </lineage>
</organism>
<dbReference type="PANTHER" id="PTHR45737:SF6">
    <property type="entry name" value="VON WILLEBRAND FACTOR A DOMAIN-CONTAINING PROTEIN 5A"/>
    <property type="match status" value="1"/>
</dbReference>
<evidence type="ECO:0000313" key="2">
    <source>
        <dbReference type="EMBL" id="CAF1292889.1"/>
    </source>
</evidence>
<name>A0A815D5Z6_9BILA</name>
<dbReference type="PANTHER" id="PTHR45737">
    <property type="entry name" value="VON WILLEBRAND FACTOR A DOMAIN-CONTAINING PROTEIN 5A"/>
    <property type="match status" value="1"/>
</dbReference>
<sequence length="103" mass="11247">MSADLGGTELLRPLQWLQSQAPTQGHSRQILLLTDGEISNVTEVIDLCRSISTSARIFSFGIGHSPSRVLIKGLAQSTNGRFTFIPPEQVPRYSCCRTIAESS</sequence>